<reference evidence="2" key="1">
    <citation type="journal article" date="2022" name="bioRxiv">
        <title>Sequencing and chromosome-scale assembly of the giantPleurodeles waltlgenome.</title>
        <authorList>
            <person name="Brown T."/>
            <person name="Elewa A."/>
            <person name="Iarovenko S."/>
            <person name="Subramanian E."/>
            <person name="Araus A.J."/>
            <person name="Petzold A."/>
            <person name="Susuki M."/>
            <person name="Suzuki K.-i.T."/>
            <person name="Hayashi T."/>
            <person name="Toyoda A."/>
            <person name="Oliveira C."/>
            <person name="Osipova E."/>
            <person name="Leigh N.D."/>
            <person name="Simon A."/>
            <person name="Yun M.H."/>
        </authorList>
    </citation>
    <scope>NUCLEOTIDE SEQUENCE</scope>
    <source>
        <strain evidence="2">20211129_DDA</strain>
        <tissue evidence="2">Liver</tissue>
    </source>
</reference>
<dbReference type="AlphaFoldDB" id="A0AAV7VBX9"/>
<evidence type="ECO:0000313" key="3">
    <source>
        <dbReference type="Proteomes" id="UP001066276"/>
    </source>
</evidence>
<dbReference type="Proteomes" id="UP001066276">
    <property type="component" value="Chromosome 2_1"/>
</dbReference>
<feature type="compositionally biased region" description="Basic and acidic residues" evidence="1">
    <location>
        <begin position="1"/>
        <end position="11"/>
    </location>
</feature>
<name>A0AAV7VBX9_PLEWA</name>
<protein>
    <submittedName>
        <fullName evidence="2">Uncharacterized protein</fullName>
    </submittedName>
</protein>
<comment type="caution">
    <text evidence="2">The sequence shown here is derived from an EMBL/GenBank/DDBJ whole genome shotgun (WGS) entry which is preliminary data.</text>
</comment>
<gene>
    <name evidence="2" type="ORF">NDU88_002222</name>
</gene>
<evidence type="ECO:0000313" key="2">
    <source>
        <dbReference type="EMBL" id="KAJ1198381.1"/>
    </source>
</evidence>
<organism evidence="2 3">
    <name type="scientific">Pleurodeles waltl</name>
    <name type="common">Iberian ribbed newt</name>
    <dbReference type="NCBI Taxonomy" id="8319"/>
    <lineage>
        <taxon>Eukaryota</taxon>
        <taxon>Metazoa</taxon>
        <taxon>Chordata</taxon>
        <taxon>Craniata</taxon>
        <taxon>Vertebrata</taxon>
        <taxon>Euteleostomi</taxon>
        <taxon>Amphibia</taxon>
        <taxon>Batrachia</taxon>
        <taxon>Caudata</taxon>
        <taxon>Salamandroidea</taxon>
        <taxon>Salamandridae</taxon>
        <taxon>Pleurodelinae</taxon>
        <taxon>Pleurodeles</taxon>
    </lineage>
</organism>
<keyword evidence="3" id="KW-1185">Reference proteome</keyword>
<dbReference type="EMBL" id="JANPWB010000003">
    <property type="protein sequence ID" value="KAJ1198381.1"/>
    <property type="molecule type" value="Genomic_DNA"/>
</dbReference>
<accession>A0AAV7VBX9</accession>
<dbReference type="Gene3D" id="3.30.70.1820">
    <property type="entry name" value="L1 transposable element, RRM domain"/>
    <property type="match status" value="1"/>
</dbReference>
<proteinExistence type="predicted"/>
<sequence>MERETARETIDQRPQPRWRLRESRTSGADELASIKVKGPWKTRHGGSSCPPPLVARKGSEDSQQRALAEALGLELPEGLNNHERRRETFHHGRHDLGLRVDMVERNHDAQVQELDHQRQELLTLHDSNRVLQYRLEDHENRSRCSNICIRGVPAQATPGSLEDFVIRLFWHIKDQEKILDRTHRAGHPSRAPGPAQDILACLHCYKQKKQILASVRDLNARHFDSHKIYLYLDLSPRMLQCR</sequence>
<feature type="region of interest" description="Disordered" evidence="1">
    <location>
        <begin position="1"/>
        <end position="50"/>
    </location>
</feature>
<evidence type="ECO:0000256" key="1">
    <source>
        <dbReference type="SAM" id="MobiDB-lite"/>
    </source>
</evidence>